<evidence type="ECO:0000313" key="1">
    <source>
        <dbReference type="EMBL" id="KAF4624251.1"/>
    </source>
</evidence>
<dbReference type="AlphaFoldDB" id="A0A8H4VVJ7"/>
<keyword evidence="2" id="KW-1185">Reference proteome</keyword>
<protein>
    <submittedName>
        <fullName evidence="1">Uncharacterized protein</fullName>
    </submittedName>
</protein>
<organism evidence="1 2">
    <name type="scientific">Cudoniella acicularis</name>
    <dbReference type="NCBI Taxonomy" id="354080"/>
    <lineage>
        <taxon>Eukaryota</taxon>
        <taxon>Fungi</taxon>
        <taxon>Dikarya</taxon>
        <taxon>Ascomycota</taxon>
        <taxon>Pezizomycotina</taxon>
        <taxon>Leotiomycetes</taxon>
        <taxon>Helotiales</taxon>
        <taxon>Tricladiaceae</taxon>
        <taxon>Cudoniella</taxon>
    </lineage>
</organism>
<accession>A0A8H4VVJ7</accession>
<name>A0A8H4VVJ7_9HELO</name>
<proteinExistence type="predicted"/>
<reference evidence="1 2" key="1">
    <citation type="submission" date="2020-03" db="EMBL/GenBank/DDBJ databases">
        <title>Draft Genome Sequence of Cudoniella acicularis.</title>
        <authorList>
            <person name="Buettner E."/>
            <person name="Kellner H."/>
        </authorList>
    </citation>
    <scope>NUCLEOTIDE SEQUENCE [LARGE SCALE GENOMIC DNA]</scope>
    <source>
        <strain evidence="1 2">DSM 108380</strain>
    </source>
</reference>
<evidence type="ECO:0000313" key="2">
    <source>
        <dbReference type="Proteomes" id="UP000566819"/>
    </source>
</evidence>
<comment type="caution">
    <text evidence="1">The sequence shown here is derived from an EMBL/GenBank/DDBJ whole genome shotgun (WGS) entry which is preliminary data.</text>
</comment>
<gene>
    <name evidence="1" type="ORF">G7Y89_g13922</name>
</gene>
<dbReference type="EMBL" id="JAAMPI010001720">
    <property type="protein sequence ID" value="KAF4624251.1"/>
    <property type="molecule type" value="Genomic_DNA"/>
</dbReference>
<sequence>MVNLEFPVKFAPQALTTTGHIPGVFARFLRDAFYGWVEWKTCQWESVRCVEGFVQHVAQLDDFRKEDGVFAVAESVGREEAPEVSDCGFEYVEGVETTYSEVQFGDRVNCKFEVGM</sequence>
<dbReference type="Proteomes" id="UP000566819">
    <property type="component" value="Unassembled WGS sequence"/>
</dbReference>